<feature type="compositionally biased region" description="Basic and acidic residues" evidence="1">
    <location>
        <begin position="301"/>
        <end position="313"/>
    </location>
</feature>
<dbReference type="InterPro" id="IPR016024">
    <property type="entry name" value="ARM-type_fold"/>
</dbReference>
<feature type="compositionally biased region" description="Low complexity" evidence="1">
    <location>
        <begin position="62"/>
        <end position="71"/>
    </location>
</feature>
<feature type="compositionally biased region" description="Basic and acidic residues" evidence="1">
    <location>
        <begin position="462"/>
        <end position="480"/>
    </location>
</feature>
<feature type="compositionally biased region" description="Basic and acidic residues" evidence="1">
    <location>
        <begin position="1"/>
        <end position="14"/>
    </location>
</feature>
<dbReference type="AlphaFoldDB" id="A0A2C6KTU4"/>
<feature type="compositionally biased region" description="Basic and acidic residues" evidence="1">
    <location>
        <begin position="1215"/>
        <end position="1231"/>
    </location>
</feature>
<feature type="compositionally biased region" description="Basic and acidic residues" evidence="1">
    <location>
        <begin position="47"/>
        <end position="61"/>
    </location>
</feature>
<sequence length="1261" mass="141303">RRSHLGKDERKTEVESCLSSSQQSCSKEASAHNLHTSPPTPTTAAPAEKDGEEVREAKDRSVSSTTSSSSSCEDEEEEERKRRFLREWLLPESVQGDIRQIVIKVEKRREYRGKGGDLIRIGVCKLIQALASSPLIVFKSATSKRYLATLMDGLKHFSEEVQLSSAEALRPLLFLRMDTTDILESFLPGLLANLKKPDEHIAARRGYVLALATLPPSVYRHCYRLATLRKKKEKEKSARMESNTMNISEEGMQRRKDEAMKDKNQECTMKIEDEKTPLSCSSRLSRGVKEDSTSTRTSQKVPKEEEKRQHEASGEDGGFLFDILRYEATSKMPLNDPGLNDAHTRRNALIAYGFALRAILSLSPSSFSSFTQDNPCSTPENPEDKEEKGEGEQAFRFSKSFWDEIVETLTVCCSDCQSDRRGDVGSWIREVAVEVICFLLENVNVDAPHASTLPLPSHHAHPQREQQEGEQQNNKERNRNDQMTCSSHAKEERSAVPPLSIASECEPSISVWEKLLGLVIRMALENLGRTRSRATFLLYRMTAPLPSTSRRYSPSAERKGEIYQEEGDRREDNQEAGKDSSDGRCPRPEYLASLSPPPFRIEWIWGRVFHDYSYELGPADIPPISVDTLHAEATHNTSTGENPCCSGSSPNIRRCLISHLRPEPRGLRFIQESLLPIAEKQRKAAEETKPVLPFHDLHLSDFSQPITLPLMPPSLLPSAQNHTGDHEPSSSSFSGAPIDGLSSSLKGCTTSSVLSRAEMTGEKDRKKEGVSDKEKEKLKKRDEDEECWMSSFDFLLDLSVIDGGYASLHKTRKSGVVLRLPFFTNPSITYPRLLIFLLFPVYRRRAAEGTCLGVGGALGSSADQTLRAVLSFFTHLRELLRDRSNDQVGQKRGLISEREDFLLENKQKKEEVQKRLFFSLPLNKQSDKTDDISALYLDVLHAIHKLGEKFEEKEKPEEHESSSLKLSRTSTSGILSMVSGSLIDVLLSCRDQKKKIRNKEEDKLPPVDESDFFDKLRTSALKTSIILASNDILTYRDATRMLSVLMDASLTSGPVGRSFQFIRDQCEAFIVLASSRSVDEGEGNEERGEGFVIGNTNEVLSIQKIALCKALQFLKHRFPKIRQFAAETLYSSLVLSLSSLAPCPDAQSTLLPARPTSQEKGFSSSGGALPCVTTGEQRQSSKLPESEESPFRLNEQQIDEVTDILTLTPWLEMQSDSKSHPVPGDDAHTSKSTETNPVERLIALFGIEKEWQAIQSKKPRK</sequence>
<feature type="compositionally biased region" description="Polar residues" evidence="1">
    <location>
        <begin position="371"/>
        <end position="380"/>
    </location>
</feature>
<accession>A0A2C6KTU4</accession>
<evidence type="ECO:0000313" key="3">
    <source>
        <dbReference type="Proteomes" id="UP000221165"/>
    </source>
</evidence>
<gene>
    <name evidence="2" type="ORF">CSUI_005420</name>
</gene>
<feature type="compositionally biased region" description="Polar residues" evidence="1">
    <location>
        <begin position="1174"/>
        <end position="1183"/>
    </location>
</feature>
<dbReference type="GeneID" id="94428807"/>
<dbReference type="InterPro" id="IPR033162">
    <property type="entry name" value="TBCD"/>
</dbReference>
<evidence type="ECO:0000313" key="2">
    <source>
        <dbReference type="EMBL" id="PHJ20747.1"/>
    </source>
</evidence>
<feature type="region of interest" description="Disordered" evidence="1">
    <location>
        <begin position="547"/>
        <end position="591"/>
    </location>
</feature>
<dbReference type="EMBL" id="MIGC01002624">
    <property type="protein sequence ID" value="PHJ20747.1"/>
    <property type="molecule type" value="Genomic_DNA"/>
</dbReference>
<feature type="region of interest" description="Disordered" evidence="1">
    <location>
        <begin position="1149"/>
        <end position="1195"/>
    </location>
</feature>
<evidence type="ECO:0000256" key="1">
    <source>
        <dbReference type="SAM" id="MobiDB-lite"/>
    </source>
</evidence>
<protein>
    <submittedName>
        <fullName evidence="2">Beta-tubulin cofactor</fullName>
    </submittedName>
</protein>
<proteinExistence type="predicted"/>
<dbReference type="GO" id="GO:0007023">
    <property type="term" value="P:post-chaperonin tubulin folding pathway"/>
    <property type="evidence" value="ECO:0007669"/>
    <property type="project" value="InterPro"/>
</dbReference>
<feature type="region of interest" description="Disordered" evidence="1">
    <location>
        <begin position="233"/>
        <end position="314"/>
    </location>
</feature>
<dbReference type="GO" id="GO:0048487">
    <property type="term" value="F:beta-tubulin binding"/>
    <property type="evidence" value="ECO:0007669"/>
    <property type="project" value="InterPro"/>
</dbReference>
<dbReference type="GO" id="GO:0007021">
    <property type="term" value="P:tubulin complex assembly"/>
    <property type="evidence" value="ECO:0007669"/>
    <property type="project" value="InterPro"/>
</dbReference>
<dbReference type="PANTHER" id="PTHR12658">
    <property type="entry name" value="BETA-TUBULIN COFACTOR D"/>
    <property type="match status" value="1"/>
</dbReference>
<feature type="compositionally biased region" description="Basic and acidic residues" evidence="1">
    <location>
        <begin position="251"/>
        <end position="276"/>
    </location>
</feature>
<feature type="compositionally biased region" description="Polar residues" evidence="1">
    <location>
        <begin position="1149"/>
        <end position="1166"/>
    </location>
</feature>
<feature type="region of interest" description="Disordered" evidence="1">
    <location>
        <begin position="1"/>
        <end position="76"/>
    </location>
</feature>
<dbReference type="VEuPathDB" id="ToxoDB:CSUI_005420"/>
<feature type="region of interest" description="Disordered" evidence="1">
    <location>
        <begin position="450"/>
        <end position="498"/>
    </location>
</feature>
<feature type="compositionally biased region" description="Basic and acidic residues" evidence="1">
    <location>
        <begin position="556"/>
        <end position="587"/>
    </location>
</feature>
<comment type="caution">
    <text evidence="2">The sequence shown here is derived from an EMBL/GenBank/DDBJ whole genome shotgun (WGS) entry which is preliminary data.</text>
</comment>
<keyword evidence="3" id="KW-1185">Reference proteome</keyword>
<name>A0A2C6KTU4_9APIC</name>
<dbReference type="Proteomes" id="UP000221165">
    <property type="component" value="Unassembled WGS sequence"/>
</dbReference>
<dbReference type="RefSeq" id="XP_067922433.1">
    <property type="nucleotide sequence ID" value="XM_068065596.1"/>
</dbReference>
<dbReference type="OrthoDB" id="10253476at2759"/>
<dbReference type="GO" id="GO:0005096">
    <property type="term" value="F:GTPase activator activity"/>
    <property type="evidence" value="ECO:0007669"/>
    <property type="project" value="InterPro"/>
</dbReference>
<organism evidence="2 3">
    <name type="scientific">Cystoisospora suis</name>
    <dbReference type="NCBI Taxonomy" id="483139"/>
    <lineage>
        <taxon>Eukaryota</taxon>
        <taxon>Sar</taxon>
        <taxon>Alveolata</taxon>
        <taxon>Apicomplexa</taxon>
        <taxon>Conoidasida</taxon>
        <taxon>Coccidia</taxon>
        <taxon>Eucoccidiorida</taxon>
        <taxon>Eimeriorina</taxon>
        <taxon>Sarcocystidae</taxon>
        <taxon>Cystoisospora</taxon>
    </lineage>
</organism>
<dbReference type="SUPFAM" id="SSF48371">
    <property type="entry name" value="ARM repeat"/>
    <property type="match status" value="1"/>
</dbReference>
<feature type="compositionally biased region" description="Basic and acidic residues" evidence="1">
    <location>
        <begin position="759"/>
        <end position="780"/>
    </location>
</feature>
<feature type="region of interest" description="Disordered" evidence="1">
    <location>
        <begin position="369"/>
        <end position="393"/>
    </location>
</feature>
<feature type="compositionally biased region" description="Low complexity" evidence="1">
    <location>
        <begin position="15"/>
        <end position="28"/>
    </location>
</feature>
<dbReference type="PANTHER" id="PTHR12658:SF0">
    <property type="entry name" value="TUBULIN-SPECIFIC CHAPERONE D"/>
    <property type="match status" value="1"/>
</dbReference>
<feature type="region of interest" description="Disordered" evidence="1">
    <location>
        <begin position="711"/>
        <end position="736"/>
    </location>
</feature>
<feature type="region of interest" description="Disordered" evidence="1">
    <location>
        <begin position="1214"/>
        <end position="1237"/>
    </location>
</feature>
<feature type="non-terminal residue" evidence="2">
    <location>
        <position position="1"/>
    </location>
</feature>
<feature type="region of interest" description="Disordered" evidence="1">
    <location>
        <begin position="752"/>
        <end position="780"/>
    </location>
</feature>
<reference evidence="2 3" key="1">
    <citation type="journal article" date="2017" name="Int. J. Parasitol.">
        <title>The genome of the protozoan parasite Cystoisospora suis and a reverse vaccinology approach to identify vaccine candidates.</title>
        <authorList>
            <person name="Palmieri N."/>
            <person name="Shrestha A."/>
            <person name="Ruttkowski B."/>
            <person name="Beck T."/>
            <person name="Vogl C."/>
            <person name="Tomley F."/>
            <person name="Blake D.P."/>
            <person name="Joachim A."/>
        </authorList>
    </citation>
    <scope>NUCLEOTIDE SEQUENCE [LARGE SCALE GENOMIC DNA]</scope>
    <source>
        <strain evidence="2 3">Wien I</strain>
    </source>
</reference>
<dbReference type="GO" id="GO:0000226">
    <property type="term" value="P:microtubule cytoskeleton organization"/>
    <property type="evidence" value="ECO:0007669"/>
    <property type="project" value="TreeGrafter"/>
</dbReference>